<comment type="caution">
    <text evidence="1">The sequence shown here is derived from an EMBL/GenBank/DDBJ whole genome shotgun (WGS) entry which is preliminary data.</text>
</comment>
<dbReference type="EMBL" id="SDMP01000016">
    <property type="protein sequence ID" value="RYR03854.1"/>
    <property type="molecule type" value="Genomic_DNA"/>
</dbReference>
<accession>A0A444YPG2</accession>
<organism evidence="1 2">
    <name type="scientific">Arachis hypogaea</name>
    <name type="common">Peanut</name>
    <dbReference type="NCBI Taxonomy" id="3818"/>
    <lineage>
        <taxon>Eukaryota</taxon>
        <taxon>Viridiplantae</taxon>
        <taxon>Streptophyta</taxon>
        <taxon>Embryophyta</taxon>
        <taxon>Tracheophyta</taxon>
        <taxon>Spermatophyta</taxon>
        <taxon>Magnoliopsida</taxon>
        <taxon>eudicotyledons</taxon>
        <taxon>Gunneridae</taxon>
        <taxon>Pentapetalae</taxon>
        <taxon>rosids</taxon>
        <taxon>fabids</taxon>
        <taxon>Fabales</taxon>
        <taxon>Fabaceae</taxon>
        <taxon>Papilionoideae</taxon>
        <taxon>50 kb inversion clade</taxon>
        <taxon>dalbergioids sensu lato</taxon>
        <taxon>Dalbergieae</taxon>
        <taxon>Pterocarpus clade</taxon>
        <taxon>Arachis</taxon>
    </lineage>
</organism>
<proteinExistence type="predicted"/>
<keyword evidence="2" id="KW-1185">Reference proteome</keyword>
<reference evidence="1 2" key="1">
    <citation type="submission" date="2019-01" db="EMBL/GenBank/DDBJ databases">
        <title>Sequencing of cultivated peanut Arachis hypogaea provides insights into genome evolution and oil improvement.</title>
        <authorList>
            <person name="Chen X."/>
        </authorList>
    </citation>
    <scope>NUCLEOTIDE SEQUENCE [LARGE SCALE GENOMIC DNA]</scope>
    <source>
        <strain evidence="2">cv. Fuhuasheng</strain>
        <tissue evidence="1">Leaves</tissue>
    </source>
</reference>
<gene>
    <name evidence="1" type="ORF">Ahy_B06g083235</name>
</gene>
<dbReference type="AlphaFoldDB" id="A0A444YPG2"/>
<protein>
    <submittedName>
        <fullName evidence="1">Uncharacterized protein</fullName>
    </submittedName>
</protein>
<evidence type="ECO:0000313" key="1">
    <source>
        <dbReference type="EMBL" id="RYR03854.1"/>
    </source>
</evidence>
<evidence type="ECO:0000313" key="2">
    <source>
        <dbReference type="Proteomes" id="UP000289738"/>
    </source>
</evidence>
<name>A0A444YPG2_ARAHY</name>
<dbReference type="Proteomes" id="UP000289738">
    <property type="component" value="Chromosome B06"/>
</dbReference>
<sequence length="138" mass="15971">MAVHVHKIAEINPITDNLCIHRDCTTYESIRTVNRITYSSFQNACYSMRLLCDARKFITTINEVAELASGHQLRKLFVMLLISNSVSKPDPLNMTDDELKTSALLRLRRYSTAMLDLYETINQCHILSYLMFAFFRIS</sequence>